<dbReference type="AlphaFoldDB" id="K5CE52"/>
<name>K5CE52_RHOBT</name>
<comment type="caution">
    <text evidence="1">The sequence shown here is derived from an EMBL/GenBank/DDBJ whole genome shotgun (WGS) entry which is preliminary data.</text>
</comment>
<proteinExistence type="predicted"/>
<reference evidence="1 2" key="1">
    <citation type="journal article" date="2013" name="Mar. Genomics">
        <title>Expression of sulfatases in Rhodopirellula baltica and the diversity of sulfatases in the genus Rhodopirellula.</title>
        <authorList>
            <person name="Wegner C.E."/>
            <person name="Richter-Heitmann T."/>
            <person name="Klindworth A."/>
            <person name="Klockow C."/>
            <person name="Richter M."/>
            <person name="Achstetter T."/>
            <person name="Glockner F.O."/>
            <person name="Harder J."/>
        </authorList>
    </citation>
    <scope>NUCLEOTIDE SEQUENCE [LARGE SCALE GENOMIC DNA]</scope>
    <source>
        <strain evidence="1 2">SH28</strain>
    </source>
</reference>
<dbReference type="Proteomes" id="UP000007993">
    <property type="component" value="Unassembled WGS sequence"/>
</dbReference>
<organism evidence="1 2">
    <name type="scientific">Rhodopirellula baltica SH28</name>
    <dbReference type="NCBI Taxonomy" id="993517"/>
    <lineage>
        <taxon>Bacteria</taxon>
        <taxon>Pseudomonadati</taxon>
        <taxon>Planctomycetota</taxon>
        <taxon>Planctomycetia</taxon>
        <taxon>Pirellulales</taxon>
        <taxon>Pirellulaceae</taxon>
        <taxon>Rhodopirellula</taxon>
    </lineage>
</organism>
<accession>K5CE52</accession>
<protein>
    <submittedName>
        <fullName evidence="1">Uncharacterized protein</fullName>
    </submittedName>
</protein>
<evidence type="ECO:0000313" key="2">
    <source>
        <dbReference type="Proteomes" id="UP000007993"/>
    </source>
</evidence>
<dbReference type="EMBL" id="AMCW01000071">
    <property type="protein sequence ID" value="EKK02025.1"/>
    <property type="molecule type" value="Genomic_DNA"/>
</dbReference>
<dbReference type="PATRIC" id="fig|993517.3.peg.2782"/>
<gene>
    <name evidence="1" type="ORF">RBSH_02573</name>
</gene>
<sequence length="48" mass="5737">MKRILTKAEFQLKRKRFASGSLRRLRQRITFVGRFCSETMFGDKAIEK</sequence>
<evidence type="ECO:0000313" key="1">
    <source>
        <dbReference type="EMBL" id="EKK02025.1"/>
    </source>
</evidence>